<organism evidence="17 18">
    <name type="scientific">Cynoglossus semilaevis</name>
    <name type="common">Tongue sole</name>
    <dbReference type="NCBI Taxonomy" id="244447"/>
    <lineage>
        <taxon>Eukaryota</taxon>
        <taxon>Metazoa</taxon>
        <taxon>Chordata</taxon>
        <taxon>Craniata</taxon>
        <taxon>Vertebrata</taxon>
        <taxon>Euteleostomi</taxon>
        <taxon>Actinopterygii</taxon>
        <taxon>Neopterygii</taxon>
        <taxon>Teleostei</taxon>
        <taxon>Neoteleostei</taxon>
        <taxon>Acanthomorphata</taxon>
        <taxon>Carangaria</taxon>
        <taxon>Pleuronectiformes</taxon>
        <taxon>Pleuronectoidei</taxon>
        <taxon>Cynoglossidae</taxon>
        <taxon>Cynoglossinae</taxon>
        <taxon>Cynoglossus</taxon>
    </lineage>
</organism>
<dbReference type="GO" id="GO:0005506">
    <property type="term" value="F:iron ion binding"/>
    <property type="evidence" value="ECO:0007669"/>
    <property type="project" value="InterPro"/>
</dbReference>
<keyword evidence="11" id="KW-0496">Mitochondrion</keyword>
<dbReference type="GO" id="GO:0020037">
    <property type="term" value="F:heme binding"/>
    <property type="evidence" value="ECO:0007669"/>
    <property type="project" value="InterPro"/>
</dbReference>
<accession>A0A3P8UWV4</accession>
<keyword evidence="13" id="KW-0755">Steroidogenesis</keyword>
<evidence type="ECO:0000256" key="9">
    <source>
        <dbReference type="ARBA" id="ARBA00023004"/>
    </source>
</evidence>
<dbReference type="GO" id="GO:0006704">
    <property type="term" value="P:glucocorticoid biosynthetic process"/>
    <property type="evidence" value="ECO:0007669"/>
    <property type="project" value="TreeGrafter"/>
</dbReference>
<sequence>MVTSPLHHEECVQSNSCHLWLQKSFLLGSNKKSLCLIKAGAVEKEKLEEAKGVHDAGARSRRDVDGCVKSFEKIPHTGRNGWLNLVRFWRKDYFSQLHKHQERTFRDLGPIYREHVGSHKSVNIMMPVDIGELFRAEGLHPQRMTLQPWATHRETRKHSKGVFLKNGEEWRADRLLLNKEVMMSAAVKRFLPLLDEVAKDFCQMLQARVDREGRGKEGKRSLTIDPSPDLFRFALEASCHVLYGERIGLFSSTPSMESQKFIWAVEQMLATTPPLLYLPHRLLLHIGAPLWTQHATAWDHIFSHGTESCVDCSSPLHSDSWWPLSLDLIKANITELMAGGVDTTAVPLQFALFELGRNPQVQEEIRQQVMASWASAAGDPQKALQGAPLLKGTINVILRLYPVGITVQRMPVKDIVLQNYHIPAGTMVQACLYPLGRSSQVFQNPHIFDPRRWGSSSRDDGQKAEGSGFRSLAFGFGARQCVGRRIAENEMQLFLMHVSFRKFYRFESDIKTKYTLILLPESPPKITFRKL</sequence>
<evidence type="ECO:0000256" key="12">
    <source>
        <dbReference type="ARBA" id="ARBA00023136"/>
    </source>
</evidence>
<evidence type="ECO:0000256" key="3">
    <source>
        <dbReference type="ARBA" id="ARBA00010617"/>
    </source>
</evidence>
<keyword evidence="10 16" id="KW-0503">Monooxygenase</keyword>
<comment type="similarity">
    <text evidence="3 16">Belongs to the cytochrome P450 family.</text>
</comment>
<dbReference type="GO" id="GO:0034650">
    <property type="term" value="P:cortisol metabolic process"/>
    <property type="evidence" value="ECO:0007669"/>
    <property type="project" value="TreeGrafter"/>
</dbReference>
<dbReference type="GO" id="GO:0008203">
    <property type="term" value="P:cholesterol metabolic process"/>
    <property type="evidence" value="ECO:0007669"/>
    <property type="project" value="TreeGrafter"/>
</dbReference>
<evidence type="ECO:0000256" key="4">
    <source>
        <dbReference type="ARBA" id="ARBA00012767"/>
    </source>
</evidence>
<keyword evidence="18" id="KW-1185">Reference proteome</keyword>
<dbReference type="GO" id="GO:0005743">
    <property type="term" value="C:mitochondrial inner membrane"/>
    <property type="evidence" value="ECO:0007669"/>
    <property type="project" value="TreeGrafter"/>
</dbReference>
<dbReference type="InterPro" id="IPR017972">
    <property type="entry name" value="Cyt_P450_CS"/>
</dbReference>
<dbReference type="InterPro" id="IPR050479">
    <property type="entry name" value="CYP11_CYP27_families"/>
</dbReference>
<evidence type="ECO:0000256" key="11">
    <source>
        <dbReference type="ARBA" id="ARBA00023128"/>
    </source>
</evidence>
<evidence type="ECO:0000256" key="10">
    <source>
        <dbReference type="ARBA" id="ARBA00023033"/>
    </source>
</evidence>
<name>A0A3P8UWV4_CYNSE</name>
<reference evidence="17 18" key="1">
    <citation type="journal article" date="2014" name="Nat. Genet.">
        <title>Whole-genome sequence of a flatfish provides insights into ZW sex chromosome evolution and adaptation to a benthic lifestyle.</title>
        <authorList>
            <person name="Chen S."/>
            <person name="Zhang G."/>
            <person name="Shao C."/>
            <person name="Huang Q."/>
            <person name="Liu G."/>
            <person name="Zhang P."/>
            <person name="Song W."/>
            <person name="An N."/>
            <person name="Chalopin D."/>
            <person name="Volff J.N."/>
            <person name="Hong Y."/>
            <person name="Li Q."/>
            <person name="Sha Z."/>
            <person name="Zhou H."/>
            <person name="Xie M."/>
            <person name="Yu Q."/>
            <person name="Liu Y."/>
            <person name="Xiang H."/>
            <person name="Wang N."/>
            <person name="Wu K."/>
            <person name="Yang C."/>
            <person name="Zhou Q."/>
            <person name="Liao X."/>
            <person name="Yang L."/>
            <person name="Hu Q."/>
            <person name="Zhang J."/>
            <person name="Meng L."/>
            <person name="Jin L."/>
            <person name="Tian Y."/>
            <person name="Lian J."/>
            <person name="Yang J."/>
            <person name="Miao G."/>
            <person name="Liu S."/>
            <person name="Liang Z."/>
            <person name="Yan F."/>
            <person name="Li Y."/>
            <person name="Sun B."/>
            <person name="Zhang H."/>
            <person name="Zhang J."/>
            <person name="Zhu Y."/>
            <person name="Du M."/>
            <person name="Zhao Y."/>
            <person name="Schartl M."/>
            <person name="Tang Q."/>
            <person name="Wang J."/>
        </authorList>
    </citation>
    <scope>NUCLEOTIDE SEQUENCE</scope>
</reference>
<dbReference type="EC" id="1.14.15.4" evidence="4"/>
<keyword evidence="5 15" id="KW-0349">Heme</keyword>
<proteinExistence type="inferred from homology"/>
<dbReference type="PRINTS" id="PR00385">
    <property type="entry name" value="P450"/>
</dbReference>
<comment type="cofactor">
    <cofactor evidence="1 15">
        <name>heme</name>
        <dbReference type="ChEBI" id="CHEBI:30413"/>
    </cofactor>
</comment>
<evidence type="ECO:0000256" key="14">
    <source>
        <dbReference type="ARBA" id="ARBA00042800"/>
    </source>
</evidence>
<evidence type="ECO:0000256" key="7">
    <source>
        <dbReference type="ARBA" id="ARBA00022946"/>
    </source>
</evidence>
<reference evidence="17" key="3">
    <citation type="submission" date="2025-09" db="UniProtKB">
        <authorList>
            <consortium name="Ensembl"/>
        </authorList>
    </citation>
    <scope>IDENTIFICATION</scope>
</reference>
<keyword evidence="7" id="KW-0809">Transit peptide</keyword>
<dbReference type="Proteomes" id="UP000265120">
    <property type="component" value="Chromosome 13"/>
</dbReference>
<dbReference type="AlphaFoldDB" id="A0A3P8UWV4"/>
<dbReference type="InterPro" id="IPR001128">
    <property type="entry name" value="Cyt_P450"/>
</dbReference>
<dbReference type="Ensembl" id="ENSCSET00000005305.1">
    <property type="protein sequence ID" value="ENSCSEP00000005246.1"/>
    <property type="gene ID" value="ENSCSEG00000003112.1"/>
</dbReference>
<keyword evidence="8 16" id="KW-0560">Oxidoreductase</keyword>
<dbReference type="PANTHER" id="PTHR24279:SF1">
    <property type="entry name" value="CYTOCHROME P450 11B2, MITOCHONDRIAL"/>
    <property type="match status" value="1"/>
</dbReference>
<dbReference type="GO" id="GO:0071375">
    <property type="term" value="P:cellular response to peptide hormone stimulus"/>
    <property type="evidence" value="ECO:0007669"/>
    <property type="project" value="TreeGrafter"/>
</dbReference>
<evidence type="ECO:0000256" key="5">
    <source>
        <dbReference type="ARBA" id="ARBA00022617"/>
    </source>
</evidence>
<dbReference type="Pfam" id="PF00067">
    <property type="entry name" value="p450"/>
    <property type="match status" value="1"/>
</dbReference>
<evidence type="ECO:0000256" key="2">
    <source>
        <dbReference type="ARBA" id="ARBA00004325"/>
    </source>
</evidence>
<evidence type="ECO:0000256" key="6">
    <source>
        <dbReference type="ARBA" id="ARBA00022723"/>
    </source>
</evidence>
<keyword evidence="12" id="KW-0472">Membrane</keyword>
<dbReference type="GeneTree" id="ENSGT00940000161506"/>
<evidence type="ECO:0000256" key="15">
    <source>
        <dbReference type="PIRSR" id="PIRSR602401-1"/>
    </source>
</evidence>
<evidence type="ECO:0000256" key="16">
    <source>
        <dbReference type="RuleBase" id="RU000461"/>
    </source>
</evidence>
<evidence type="ECO:0000313" key="18">
    <source>
        <dbReference type="Proteomes" id="UP000265120"/>
    </source>
</evidence>
<keyword evidence="6 15" id="KW-0479">Metal-binding</keyword>
<comment type="subcellular location">
    <subcellularLocation>
        <location evidence="2">Mitochondrion membrane</location>
    </subcellularLocation>
</comment>
<protein>
    <recommendedName>
        <fullName evidence="4">steroid 11beta-monooxygenase</fullName>
        <ecNumber evidence="4">1.14.15.4</ecNumber>
    </recommendedName>
    <alternativeName>
        <fullName evidence="14">Cytochrome P450C11</fullName>
    </alternativeName>
</protein>
<dbReference type="PANTHER" id="PTHR24279">
    <property type="entry name" value="CYTOCHROME P450"/>
    <property type="match status" value="1"/>
</dbReference>
<dbReference type="InterPro" id="IPR002401">
    <property type="entry name" value="Cyt_P450_E_grp-I"/>
</dbReference>
<evidence type="ECO:0000256" key="1">
    <source>
        <dbReference type="ARBA" id="ARBA00001971"/>
    </source>
</evidence>
<dbReference type="GO" id="GO:0006700">
    <property type="term" value="P:C21-steroid hormone biosynthetic process"/>
    <property type="evidence" value="ECO:0007669"/>
    <property type="project" value="TreeGrafter"/>
</dbReference>
<dbReference type="Gene3D" id="1.10.630.10">
    <property type="entry name" value="Cytochrome P450"/>
    <property type="match status" value="1"/>
</dbReference>
<evidence type="ECO:0000256" key="13">
    <source>
        <dbReference type="ARBA" id="ARBA00023250"/>
    </source>
</evidence>
<keyword evidence="9 15" id="KW-0408">Iron</keyword>
<dbReference type="PROSITE" id="PS00086">
    <property type="entry name" value="CYTOCHROME_P450"/>
    <property type="match status" value="1"/>
</dbReference>
<dbReference type="SUPFAM" id="SSF48264">
    <property type="entry name" value="Cytochrome P450"/>
    <property type="match status" value="1"/>
</dbReference>
<dbReference type="InterPro" id="IPR036396">
    <property type="entry name" value="Cyt_P450_sf"/>
</dbReference>
<evidence type="ECO:0000313" key="17">
    <source>
        <dbReference type="Ensembl" id="ENSCSEP00000005246.1"/>
    </source>
</evidence>
<reference evidence="17" key="2">
    <citation type="submission" date="2025-08" db="UniProtKB">
        <authorList>
            <consortium name="Ensembl"/>
        </authorList>
    </citation>
    <scope>IDENTIFICATION</scope>
</reference>
<dbReference type="GO" id="GO:0004507">
    <property type="term" value="F:steroid 11-beta-monooxygenase activity"/>
    <property type="evidence" value="ECO:0007669"/>
    <property type="project" value="UniProtKB-EC"/>
</dbReference>
<evidence type="ECO:0000256" key="8">
    <source>
        <dbReference type="ARBA" id="ARBA00023002"/>
    </source>
</evidence>
<feature type="binding site" description="axial binding residue" evidence="15">
    <location>
        <position position="481"/>
    </location>
    <ligand>
        <name>heme</name>
        <dbReference type="ChEBI" id="CHEBI:30413"/>
    </ligand>
    <ligandPart>
        <name>Fe</name>
        <dbReference type="ChEBI" id="CHEBI:18248"/>
    </ligandPart>
</feature>
<dbReference type="PRINTS" id="PR00463">
    <property type="entry name" value="EP450I"/>
</dbReference>